<name>A0A9Q1ELF7_SYNKA</name>
<reference evidence="1" key="1">
    <citation type="journal article" date="2023" name="Science">
        <title>Genome structures resolve the early diversification of teleost fishes.</title>
        <authorList>
            <person name="Parey E."/>
            <person name="Louis A."/>
            <person name="Montfort J."/>
            <person name="Bouchez O."/>
            <person name="Roques C."/>
            <person name="Iampietro C."/>
            <person name="Lluch J."/>
            <person name="Castinel A."/>
            <person name="Donnadieu C."/>
            <person name="Desvignes T."/>
            <person name="Floi Bucao C."/>
            <person name="Jouanno E."/>
            <person name="Wen M."/>
            <person name="Mejri S."/>
            <person name="Dirks R."/>
            <person name="Jansen H."/>
            <person name="Henkel C."/>
            <person name="Chen W.J."/>
            <person name="Zahm M."/>
            <person name="Cabau C."/>
            <person name="Klopp C."/>
            <person name="Thompson A.W."/>
            <person name="Robinson-Rechavi M."/>
            <person name="Braasch I."/>
            <person name="Lecointre G."/>
            <person name="Bobe J."/>
            <person name="Postlethwait J.H."/>
            <person name="Berthelot C."/>
            <person name="Roest Crollius H."/>
            <person name="Guiguen Y."/>
        </authorList>
    </citation>
    <scope>NUCLEOTIDE SEQUENCE</scope>
    <source>
        <strain evidence="1">WJC10195</strain>
    </source>
</reference>
<accession>A0A9Q1ELF7</accession>
<dbReference type="EMBL" id="JAINUF010000015">
    <property type="protein sequence ID" value="KAJ8340958.1"/>
    <property type="molecule type" value="Genomic_DNA"/>
</dbReference>
<dbReference type="Proteomes" id="UP001152622">
    <property type="component" value="Chromosome 15"/>
</dbReference>
<dbReference type="AlphaFoldDB" id="A0A9Q1ELF7"/>
<organism evidence="1 2">
    <name type="scientific">Synaphobranchus kaupii</name>
    <name type="common">Kaup's arrowtooth eel</name>
    <dbReference type="NCBI Taxonomy" id="118154"/>
    <lineage>
        <taxon>Eukaryota</taxon>
        <taxon>Metazoa</taxon>
        <taxon>Chordata</taxon>
        <taxon>Craniata</taxon>
        <taxon>Vertebrata</taxon>
        <taxon>Euteleostomi</taxon>
        <taxon>Actinopterygii</taxon>
        <taxon>Neopterygii</taxon>
        <taxon>Teleostei</taxon>
        <taxon>Anguilliformes</taxon>
        <taxon>Synaphobranchidae</taxon>
        <taxon>Synaphobranchus</taxon>
    </lineage>
</organism>
<protein>
    <submittedName>
        <fullName evidence="1">Uncharacterized protein</fullName>
    </submittedName>
</protein>
<evidence type="ECO:0000313" key="1">
    <source>
        <dbReference type="EMBL" id="KAJ8340958.1"/>
    </source>
</evidence>
<proteinExistence type="predicted"/>
<evidence type="ECO:0000313" key="2">
    <source>
        <dbReference type="Proteomes" id="UP001152622"/>
    </source>
</evidence>
<gene>
    <name evidence="1" type="ORF">SKAU_G00332490</name>
</gene>
<sequence>MNPVTAISITTSGVQPDALPCFHQVLRDHMRITSGAPVTAFFVSIERPLLVDLRADLGSASGAIRHTRFGPRSISVTLSVFSCTSP</sequence>
<keyword evidence="2" id="KW-1185">Reference proteome</keyword>
<comment type="caution">
    <text evidence="1">The sequence shown here is derived from an EMBL/GenBank/DDBJ whole genome shotgun (WGS) entry which is preliminary data.</text>
</comment>